<dbReference type="Pfam" id="PF10321">
    <property type="entry name" value="7TM_GPCR_Srt"/>
    <property type="match status" value="1"/>
</dbReference>
<accession>A0AAN8IML9</accession>
<sequence>LIYAIVLTVMVREKHRHLSCYKIMIALGINDMCAIALNSLLSGYLWLIGANYCMYPTLIFATGSIALGLWCWACMNCFVLVINRLLDLWNRNTMKMVGFSSLPTLPTSLYVRISFLD</sequence>
<feature type="non-terminal residue" evidence="2">
    <location>
        <position position="1"/>
    </location>
</feature>
<dbReference type="PANTHER" id="PTHR23021:SF11">
    <property type="entry name" value="SERPENTINE RECEPTOR, CLASS T"/>
    <property type="match status" value="1"/>
</dbReference>
<organism evidence="2 3">
    <name type="scientific">Trichostrongylus colubriformis</name>
    <name type="common">Black scour worm</name>
    <dbReference type="NCBI Taxonomy" id="6319"/>
    <lineage>
        <taxon>Eukaryota</taxon>
        <taxon>Metazoa</taxon>
        <taxon>Ecdysozoa</taxon>
        <taxon>Nematoda</taxon>
        <taxon>Chromadorea</taxon>
        <taxon>Rhabditida</taxon>
        <taxon>Rhabditina</taxon>
        <taxon>Rhabditomorpha</taxon>
        <taxon>Strongyloidea</taxon>
        <taxon>Trichostrongylidae</taxon>
        <taxon>Trichostrongylus</taxon>
    </lineage>
</organism>
<keyword evidence="3" id="KW-1185">Reference proteome</keyword>
<dbReference type="Proteomes" id="UP001331761">
    <property type="component" value="Unassembled WGS sequence"/>
</dbReference>
<feature type="transmembrane region" description="Helical" evidence="1">
    <location>
        <begin position="21"/>
        <end position="46"/>
    </location>
</feature>
<evidence type="ECO:0000313" key="3">
    <source>
        <dbReference type="Proteomes" id="UP001331761"/>
    </source>
</evidence>
<keyword evidence="1" id="KW-1133">Transmembrane helix</keyword>
<proteinExistence type="predicted"/>
<feature type="transmembrane region" description="Helical" evidence="1">
    <location>
        <begin position="58"/>
        <end position="86"/>
    </location>
</feature>
<evidence type="ECO:0000256" key="1">
    <source>
        <dbReference type="SAM" id="Phobius"/>
    </source>
</evidence>
<dbReference type="AlphaFoldDB" id="A0AAN8IML9"/>
<dbReference type="InterPro" id="IPR019425">
    <property type="entry name" value="7TM_GPCR_serpentine_rcpt_Srt"/>
</dbReference>
<gene>
    <name evidence="2" type="ORF">GCK32_019763</name>
</gene>
<dbReference type="PANTHER" id="PTHR23021">
    <property type="entry name" value="SERPENTINE RECEPTOR, CLASS T"/>
    <property type="match status" value="1"/>
</dbReference>
<evidence type="ECO:0000313" key="2">
    <source>
        <dbReference type="EMBL" id="KAK5976293.1"/>
    </source>
</evidence>
<protein>
    <submittedName>
        <fullName evidence="2">Uncharacterized protein</fullName>
    </submittedName>
</protein>
<keyword evidence="1" id="KW-0812">Transmembrane</keyword>
<keyword evidence="1" id="KW-0472">Membrane</keyword>
<reference evidence="2 3" key="1">
    <citation type="submission" date="2019-10" db="EMBL/GenBank/DDBJ databases">
        <title>Assembly and Annotation for the nematode Trichostrongylus colubriformis.</title>
        <authorList>
            <person name="Martin J."/>
        </authorList>
    </citation>
    <scope>NUCLEOTIDE SEQUENCE [LARGE SCALE GENOMIC DNA]</scope>
    <source>
        <strain evidence="2">G859</strain>
        <tissue evidence="2">Whole worm</tissue>
    </source>
</reference>
<dbReference type="EMBL" id="WIXE01012044">
    <property type="protein sequence ID" value="KAK5976293.1"/>
    <property type="molecule type" value="Genomic_DNA"/>
</dbReference>
<name>A0AAN8IML9_TRICO</name>
<comment type="caution">
    <text evidence="2">The sequence shown here is derived from an EMBL/GenBank/DDBJ whole genome shotgun (WGS) entry which is preliminary data.</text>
</comment>